<feature type="compositionally biased region" description="Polar residues" evidence="13">
    <location>
        <begin position="768"/>
        <end position="782"/>
    </location>
</feature>
<dbReference type="GO" id="GO:0040029">
    <property type="term" value="P:epigenetic regulation of gene expression"/>
    <property type="evidence" value="ECO:0007669"/>
    <property type="project" value="UniProtKB-ARBA"/>
</dbReference>
<dbReference type="GO" id="GO:0048468">
    <property type="term" value="P:cell development"/>
    <property type="evidence" value="ECO:0007669"/>
    <property type="project" value="UniProtKB-ARBA"/>
</dbReference>
<keyword evidence="8" id="KW-0238">DNA-binding</keyword>
<accession>A0A3Q2Y755</accession>
<dbReference type="InterPro" id="IPR001739">
    <property type="entry name" value="Methyl_CpG_DNA-bd"/>
</dbReference>
<feature type="compositionally biased region" description="Polar residues" evidence="13">
    <location>
        <begin position="216"/>
        <end position="229"/>
    </location>
</feature>
<dbReference type="OMA" id="HFQRIQT"/>
<evidence type="ECO:0000256" key="7">
    <source>
        <dbReference type="ARBA" id="ARBA00023015"/>
    </source>
</evidence>
<evidence type="ECO:0000313" key="16">
    <source>
        <dbReference type="Proteomes" id="UP000264820"/>
    </source>
</evidence>
<feature type="compositionally biased region" description="Low complexity" evidence="13">
    <location>
        <begin position="354"/>
        <end position="368"/>
    </location>
</feature>
<dbReference type="PANTHER" id="PTHR15074:SF6">
    <property type="entry name" value="METHYL-CPG-BINDING PROTEIN 2"/>
    <property type="match status" value="1"/>
</dbReference>
<protein>
    <recommendedName>
        <fullName evidence="12">Methyl-CpG-binding protein 2</fullName>
    </recommendedName>
</protein>
<dbReference type="CDD" id="cd01396">
    <property type="entry name" value="MeCP2_MBD"/>
    <property type="match status" value="1"/>
</dbReference>
<dbReference type="GO" id="GO:0008327">
    <property type="term" value="F:methyl-CpG binding"/>
    <property type="evidence" value="ECO:0007669"/>
    <property type="project" value="TreeGrafter"/>
</dbReference>
<dbReference type="PANTHER" id="PTHR15074">
    <property type="entry name" value="METHYL-CPG-BINDING PROTEIN"/>
    <property type="match status" value="1"/>
</dbReference>
<keyword evidence="6" id="KW-0007">Acetylation</keyword>
<keyword evidence="4" id="KW-0597">Phosphoprotein</keyword>
<dbReference type="GO" id="GO:0010629">
    <property type="term" value="P:negative regulation of gene expression"/>
    <property type="evidence" value="ECO:0007669"/>
    <property type="project" value="UniProtKB-ARBA"/>
</dbReference>
<keyword evidence="9" id="KW-0804">Transcription</keyword>
<dbReference type="STRING" id="109280.ENSHCOP00000012873"/>
<evidence type="ECO:0000256" key="9">
    <source>
        <dbReference type="ARBA" id="ARBA00023163"/>
    </source>
</evidence>
<dbReference type="Gene3D" id="3.30.890.10">
    <property type="entry name" value="Methyl-cpg-binding Protein 2, Chain A"/>
    <property type="match status" value="1"/>
</dbReference>
<dbReference type="AlphaFoldDB" id="A0A3Q2Y755"/>
<feature type="compositionally biased region" description="Low complexity" evidence="13">
    <location>
        <begin position="429"/>
        <end position="438"/>
    </location>
</feature>
<dbReference type="Ensembl" id="ENSHCOT00000020038.1">
    <property type="protein sequence ID" value="ENSHCOP00000012873.1"/>
    <property type="gene ID" value="ENSHCOG00000015950.1"/>
</dbReference>
<evidence type="ECO:0000313" key="15">
    <source>
        <dbReference type="Ensembl" id="ENSHCOP00000012873.1"/>
    </source>
</evidence>
<dbReference type="GO" id="GO:0000122">
    <property type="term" value="P:negative regulation of transcription by RNA polymerase II"/>
    <property type="evidence" value="ECO:0007669"/>
    <property type="project" value="TreeGrafter"/>
</dbReference>
<evidence type="ECO:0000256" key="13">
    <source>
        <dbReference type="SAM" id="MobiDB-lite"/>
    </source>
</evidence>
<dbReference type="SUPFAM" id="SSF54171">
    <property type="entry name" value="DNA-binding domain"/>
    <property type="match status" value="1"/>
</dbReference>
<feature type="region of interest" description="Disordered" evidence="13">
    <location>
        <begin position="538"/>
        <end position="606"/>
    </location>
</feature>
<feature type="compositionally biased region" description="Basic and acidic residues" evidence="13">
    <location>
        <begin position="1"/>
        <end position="21"/>
    </location>
</feature>
<dbReference type="PROSITE" id="PS50982">
    <property type="entry name" value="MBD"/>
    <property type="match status" value="1"/>
</dbReference>
<feature type="compositionally biased region" description="Basic and acidic residues" evidence="13">
    <location>
        <begin position="749"/>
        <end position="767"/>
    </location>
</feature>
<reference evidence="15" key="1">
    <citation type="submission" date="2025-08" db="UniProtKB">
        <authorList>
            <consortium name="Ensembl"/>
        </authorList>
    </citation>
    <scope>IDENTIFICATION</scope>
</reference>
<keyword evidence="10" id="KW-0539">Nucleus</keyword>
<dbReference type="InterPro" id="IPR016177">
    <property type="entry name" value="DNA-bd_dom_sf"/>
</dbReference>
<evidence type="ECO:0000256" key="10">
    <source>
        <dbReference type="ARBA" id="ARBA00023242"/>
    </source>
</evidence>
<keyword evidence="7" id="KW-0805">Transcription regulation</keyword>
<dbReference type="GO" id="GO:0051093">
    <property type="term" value="P:negative regulation of developmental process"/>
    <property type="evidence" value="ECO:0007669"/>
    <property type="project" value="UniProtKB-ARBA"/>
</dbReference>
<feature type="compositionally biased region" description="Pro residues" evidence="13">
    <location>
        <begin position="501"/>
        <end position="514"/>
    </location>
</feature>
<feature type="region of interest" description="Disordered" evidence="13">
    <location>
        <begin position="1"/>
        <end position="93"/>
    </location>
</feature>
<reference evidence="15" key="2">
    <citation type="submission" date="2025-09" db="UniProtKB">
        <authorList>
            <consortium name="Ensembl"/>
        </authorList>
    </citation>
    <scope>IDENTIFICATION</scope>
</reference>
<keyword evidence="5" id="KW-0677">Repeat</keyword>
<keyword evidence="2" id="KW-0488">Methylation</keyword>
<feature type="compositionally biased region" description="Polar residues" evidence="13">
    <location>
        <begin position="630"/>
        <end position="662"/>
    </location>
</feature>
<feature type="compositionally biased region" description="Basic residues" evidence="13">
    <location>
        <begin position="175"/>
        <end position="185"/>
    </location>
</feature>
<evidence type="ECO:0000256" key="6">
    <source>
        <dbReference type="ARBA" id="ARBA00022990"/>
    </source>
</evidence>
<dbReference type="InterPro" id="IPR045138">
    <property type="entry name" value="MeCP2/MBD4"/>
</dbReference>
<dbReference type="GeneTree" id="ENSGT00530000063687"/>
<feature type="compositionally biased region" description="Low complexity" evidence="13">
    <location>
        <begin position="791"/>
        <end position="801"/>
    </location>
</feature>
<feature type="compositionally biased region" description="Polar residues" evidence="13">
    <location>
        <begin position="590"/>
        <end position="606"/>
    </location>
</feature>
<feature type="region of interest" description="Disordered" evidence="13">
    <location>
        <begin position="141"/>
        <end position="519"/>
    </location>
</feature>
<feature type="compositionally biased region" description="Basic and acidic residues" evidence="13">
    <location>
        <begin position="329"/>
        <end position="338"/>
    </location>
</feature>
<feature type="domain" description="MBD" evidence="14">
    <location>
        <begin position="82"/>
        <end position="154"/>
    </location>
</feature>
<evidence type="ECO:0000256" key="8">
    <source>
        <dbReference type="ARBA" id="ARBA00023125"/>
    </source>
</evidence>
<evidence type="ECO:0000256" key="5">
    <source>
        <dbReference type="ARBA" id="ARBA00022737"/>
    </source>
</evidence>
<feature type="region of interest" description="Disordered" evidence="13">
    <location>
        <begin position="630"/>
        <end position="666"/>
    </location>
</feature>
<evidence type="ECO:0000256" key="11">
    <source>
        <dbReference type="ARBA" id="ARBA00063689"/>
    </source>
</evidence>
<name>A0A3Q2Y755_HIPCM</name>
<dbReference type="GO" id="GO:0010385">
    <property type="term" value="F:double-stranded methylated DNA binding"/>
    <property type="evidence" value="ECO:0007669"/>
    <property type="project" value="TreeGrafter"/>
</dbReference>
<dbReference type="SMART" id="SM00391">
    <property type="entry name" value="MBD"/>
    <property type="match status" value="1"/>
</dbReference>
<feature type="compositionally biased region" description="Basic residues" evidence="13">
    <location>
        <begin position="439"/>
        <end position="477"/>
    </location>
</feature>
<feature type="compositionally biased region" description="Acidic residues" evidence="13">
    <location>
        <begin position="411"/>
        <end position="421"/>
    </location>
</feature>
<feature type="compositionally biased region" description="Low complexity" evidence="13">
    <location>
        <begin position="569"/>
        <end position="580"/>
    </location>
</feature>
<feature type="compositionally biased region" description="Basic residues" evidence="13">
    <location>
        <begin position="22"/>
        <end position="31"/>
    </location>
</feature>
<evidence type="ECO:0000256" key="3">
    <source>
        <dbReference type="ARBA" id="ARBA00022491"/>
    </source>
</evidence>
<feature type="compositionally biased region" description="Basic and acidic residues" evidence="13">
    <location>
        <begin position="802"/>
        <end position="821"/>
    </location>
</feature>
<dbReference type="FunFam" id="3.30.890.10:FF:000004">
    <property type="entry name" value="Methyl-CpG-binding protein 2"/>
    <property type="match status" value="1"/>
</dbReference>
<feature type="compositionally biased region" description="Low complexity" evidence="13">
    <location>
        <begin position="141"/>
        <end position="152"/>
    </location>
</feature>
<feature type="compositionally biased region" description="Polar residues" evidence="13">
    <location>
        <begin position="725"/>
        <end position="748"/>
    </location>
</feature>
<organism evidence="15 16">
    <name type="scientific">Hippocampus comes</name>
    <name type="common">Tiger tail seahorse</name>
    <dbReference type="NCBI Taxonomy" id="109280"/>
    <lineage>
        <taxon>Eukaryota</taxon>
        <taxon>Metazoa</taxon>
        <taxon>Chordata</taxon>
        <taxon>Craniata</taxon>
        <taxon>Vertebrata</taxon>
        <taxon>Euteleostomi</taxon>
        <taxon>Actinopterygii</taxon>
        <taxon>Neopterygii</taxon>
        <taxon>Teleostei</taxon>
        <taxon>Neoteleostei</taxon>
        <taxon>Acanthomorphata</taxon>
        <taxon>Syngnathiaria</taxon>
        <taxon>Syngnathiformes</taxon>
        <taxon>Syngnathoidei</taxon>
        <taxon>Syngnathidae</taxon>
        <taxon>Hippocampus</taxon>
    </lineage>
</organism>
<evidence type="ECO:0000256" key="1">
    <source>
        <dbReference type="ARBA" id="ARBA00004123"/>
    </source>
</evidence>
<dbReference type="Proteomes" id="UP000264820">
    <property type="component" value="Unplaced"/>
</dbReference>
<feature type="compositionally biased region" description="Low complexity" evidence="13">
    <location>
        <begin position="267"/>
        <end position="300"/>
    </location>
</feature>
<comment type="subcellular location">
    <subcellularLocation>
        <location evidence="1">Nucleus</location>
    </subcellularLocation>
</comment>
<evidence type="ECO:0000256" key="12">
    <source>
        <dbReference type="ARBA" id="ARBA00072376"/>
    </source>
</evidence>
<evidence type="ECO:0000256" key="2">
    <source>
        <dbReference type="ARBA" id="ARBA00022481"/>
    </source>
</evidence>
<dbReference type="GO" id="GO:0003682">
    <property type="term" value="F:chromatin binding"/>
    <property type="evidence" value="ECO:0007669"/>
    <property type="project" value="TreeGrafter"/>
</dbReference>
<dbReference type="Pfam" id="PF01429">
    <property type="entry name" value="MBD"/>
    <property type="match status" value="1"/>
</dbReference>
<comment type="subunit">
    <text evidence="11">Interacts with FNBP3. Interacts with CDKL5. Interacts with ATRX; MECP2 recruits ATRX to pericentric heterochromatin in neuronal cells. Interacts with NCOR2. Interacts with TBL1XR1; bridges interaction between MECP2 and NCOR1. Interacts with TBL1X; recruits TBL1X to the heterochromatin foci.</text>
</comment>
<evidence type="ECO:0000259" key="14">
    <source>
        <dbReference type="PROSITE" id="PS50982"/>
    </source>
</evidence>
<keyword evidence="3" id="KW-0678">Repressor</keyword>
<feature type="compositionally biased region" description="Polar residues" evidence="13">
    <location>
        <begin position="62"/>
        <end position="72"/>
    </location>
</feature>
<keyword evidence="16" id="KW-1185">Reference proteome</keyword>
<dbReference type="GO" id="GO:0000792">
    <property type="term" value="C:heterochromatin"/>
    <property type="evidence" value="ECO:0007669"/>
    <property type="project" value="TreeGrafter"/>
</dbReference>
<feature type="compositionally biased region" description="Polar residues" evidence="13">
    <location>
        <begin position="369"/>
        <end position="382"/>
    </location>
</feature>
<dbReference type="GO" id="GO:0005654">
    <property type="term" value="C:nucleoplasm"/>
    <property type="evidence" value="ECO:0007669"/>
    <property type="project" value="UniProtKB-ARBA"/>
</dbReference>
<sequence length="848" mass="92753">MSSVFHREEATEGQEERERPHSKTKKARKEQRHVEQVAISQEPLPSSGVEISQSEPMAGPSQAATGSESAGSPRQRRSIIRDRGPLYNDPSLPVGWTRKLKQRKSGRSAGKFDVYLINSEGKAFRSKVELIAYFQKVGDTTTDPNDFDFTVTGRGSPSRREKKPPKTLKVVKPSGRGRGRPKGSGKIRQVTEGVAMKRVVEKSPGKLLVKMPYSKVESTGETTPTTSKVSAPALPSVKSRPGRKRKSEQDPPAPLQTTPKKRGRKPASASAAATAATASSSSASTSGMSAAGSYAAIMAAEAKRRATKESSSKPVVQETALPIKKRKTRETIEEREKVQTPGSSTTEPGKMAPSEGETSQKESTQTTQLASLEGSQSQSQRLPSAPQESHSHGHKSHKGRKHKEKSGTAESQEEEVSEDIDEKGGKGGRSSSSSTSPSKSHKRKERSPHKHHHHHHHHHHHRHHHRHQQHSPLHHPHPASGPACKSRPKTDLHTESQSTAPKPPPLSHPSPQPCPLQALQTSYPGQSQALSQVPVTQFSPIRHSPPRPHPHKTSPSVQHKTQLAVHHASPPSISQVQPPQTKNPHPQPQSPVMLQSQTQSRTHFETQPLTQLQTQIRTHLSADPQIQPRTTAQPHLQHQSRTCAQTQFSYSSPTQTQLSTKMTPPLQHQLHIESRPQTRHSLSESRPLPARAQLHLHQIQPQMPRPQSQQLPLQQLSLHMRPNMVSAQQSEQPQDLSTTPSTRSQEGVSRTEIRVEAGRVSESRETTGESNSTAMPSSSICSNPPGGTGTEEGVSVVSGAEGRARLRADSEAVDESRELRDMVPPSAVPCPSREETVESRTAVSERVS</sequence>
<evidence type="ECO:0000256" key="4">
    <source>
        <dbReference type="ARBA" id="ARBA00022553"/>
    </source>
</evidence>
<dbReference type="GO" id="GO:2000026">
    <property type="term" value="P:regulation of multicellular organismal development"/>
    <property type="evidence" value="ECO:0007669"/>
    <property type="project" value="UniProtKB-ARBA"/>
</dbReference>
<feature type="compositionally biased region" description="Basic residues" evidence="13">
    <location>
        <begin position="392"/>
        <end position="404"/>
    </location>
</feature>
<feature type="compositionally biased region" description="Basic and acidic residues" evidence="13">
    <location>
        <begin position="301"/>
        <end position="311"/>
    </location>
</feature>
<proteinExistence type="predicted"/>
<feature type="region of interest" description="Disordered" evidence="13">
    <location>
        <begin position="724"/>
        <end position="848"/>
    </location>
</feature>